<dbReference type="PATRIC" id="fig|1449336.4.peg.665"/>
<feature type="transmembrane region" description="Helical" evidence="1">
    <location>
        <begin position="95"/>
        <end position="115"/>
    </location>
</feature>
<reference evidence="2 3" key="1">
    <citation type="journal article" date="2015" name="Genome Announc.">
        <title>Expanding the biotechnology potential of lactobacilli through comparative genomics of 213 strains and associated genera.</title>
        <authorList>
            <person name="Sun Z."/>
            <person name="Harris H.M."/>
            <person name="McCann A."/>
            <person name="Guo C."/>
            <person name="Argimon S."/>
            <person name="Zhang W."/>
            <person name="Yang X."/>
            <person name="Jeffery I.B."/>
            <person name="Cooney J.C."/>
            <person name="Kagawa T.F."/>
            <person name="Liu W."/>
            <person name="Song Y."/>
            <person name="Salvetti E."/>
            <person name="Wrobel A."/>
            <person name="Rasinkangas P."/>
            <person name="Parkhill J."/>
            <person name="Rea M.C."/>
            <person name="O'Sullivan O."/>
            <person name="Ritari J."/>
            <person name="Douillard F.P."/>
            <person name="Paul Ross R."/>
            <person name="Yang R."/>
            <person name="Briner A.E."/>
            <person name="Felis G.E."/>
            <person name="de Vos W.M."/>
            <person name="Barrangou R."/>
            <person name="Klaenhammer T.R."/>
            <person name="Caufield P.W."/>
            <person name="Cui Y."/>
            <person name="Zhang H."/>
            <person name="O'Toole P.W."/>
        </authorList>
    </citation>
    <scope>NUCLEOTIDE SEQUENCE [LARGE SCALE GENOMIC DNA]</scope>
    <source>
        <strain evidence="2 3">DSM 20623</strain>
    </source>
</reference>
<evidence type="ECO:0000313" key="3">
    <source>
        <dbReference type="Proteomes" id="UP000051658"/>
    </source>
</evidence>
<dbReference type="EMBL" id="JQBS01000017">
    <property type="protein sequence ID" value="KRN57001.1"/>
    <property type="molecule type" value="Genomic_DNA"/>
</dbReference>
<dbReference type="GeneID" id="89587942"/>
<name>A0A0R2HWF7_CARDV</name>
<comment type="caution">
    <text evidence="2">The sequence shown here is derived from an EMBL/GenBank/DDBJ whole genome shotgun (WGS) entry which is preliminary data.</text>
</comment>
<proteinExistence type="predicted"/>
<dbReference type="Proteomes" id="UP000051658">
    <property type="component" value="Unassembled WGS sequence"/>
</dbReference>
<accession>A0A0R2HWF7</accession>
<keyword evidence="3" id="KW-1185">Reference proteome</keyword>
<keyword evidence="1" id="KW-0472">Membrane</keyword>
<feature type="transmembrane region" description="Helical" evidence="1">
    <location>
        <begin position="33"/>
        <end position="54"/>
    </location>
</feature>
<dbReference type="RefSeq" id="WP_034571949.1">
    <property type="nucleotide sequence ID" value="NZ_JQBS01000017.1"/>
</dbReference>
<protein>
    <submittedName>
        <fullName evidence="2">Uncharacterized protein</fullName>
    </submittedName>
</protein>
<feature type="transmembrane region" description="Helical" evidence="1">
    <location>
        <begin position="66"/>
        <end position="89"/>
    </location>
</feature>
<keyword evidence="1" id="KW-1133">Transmembrane helix</keyword>
<sequence length="131" mass="15510">MLNQLKQAFFQVFTLTLLWEVLLHILFKFQIQLVNAVGIALISACIFGVFYNLLWNYLLFKASWNILISSIFNTLAGFLVIFLVSHNLFLFIKPWIIIIFVLTLLLHTIAFYFYARFQNQKHVRELNNYLS</sequence>
<dbReference type="AlphaFoldDB" id="A0A0R2HWF7"/>
<evidence type="ECO:0000256" key="1">
    <source>
        <dbReference type="SAM" id="Phobius"/>
    </source>
</evidence>
<evidence type="ECO:0000313" key="2">
    <source>
        <dbReference type="EMBL" id="KRN57001.1"/>
    </source>
</evidence>
<organism evidence="2 3">
    <name type="scientific">Carnobacterium divergens DSM 20623</name>
    <dbReference type="NCBI Taxonomy" id="1449336"/>
    <lineage>
        <taxon>Bacteria</taxon>
        <taxon>Bacillati</taxon>
        <taxon>Bacillota</taxon>
        <taxon>Bacilli</taxon>
        <taxon>Lactobacillales</taxon>
        <taxon>Carnobacteriaceae</taxon>
        <taxon>Carnobacterium</taxon>
    </lineage>
</organism>
<gene>
    <name evidence="2" type="ORF">IV74_GL000651</name>
</gene>
<feature type="transmembrane region" description="Helical" evidence="1">
    <location>
        <begin position="7"/>
        <end position="27"/>
    </location>
</feature>
<keyword evidence="1" id="KW-0812">Transmembrane</keyword>